<dbReference type="InterPro" id="IPR023393">
    <property type="entry name" value="START-like_dom_sf"/>
</dbReference>
<organism evidence="3 4">
    <name type="scientific">Paracoccus sulfuroxidans</name>
    <dbReference type="NCBI Taxonomy" id="384678"/>
    <lineage>
        <taxon>Bacteria</taxon>
        <taxon>Pseudomonadati</taxon>
        <taxon>Pseudomonadota</taxon>
        <taxon>Alphaproteobacteria</taxon>
        <taxon>Rhodobacterales</taxon>
        <taxon>Paracoccaceae</taxon>
        <taxon>Paracoccus</taxon>
    </lineage>
</organism>
<evidence type="ECO:0000313" key="3">
    <source>
        <dbReference type="EMBL" id="TWI38129.1"/>
    </source>
</evidence>
<keyword evidence="4" id="KW-1185">Reference proteome</keyword>
<comment type="caution">
    <text evidence="3">The sequence shown here is derived from an EMBL/GenBank/DDBJ whole genome shotgun (WGS) entry which is preliminary data.</text>
</comment>
<dbReference type="Pfam" id="PF08327">
    <property type="entry name" value="AHSA1"/>
    <property type="match status" value="1"/>
</dbReference>
<dbReference type="InterPro" id="IPR013538">
    <property type="entry name" value="ASHA1/2-like_C"/>
</dbReference>
<evidence type="ECO:0000259" key="2">
    <source>
        <dbReference type="Pfam" id="PF08327"/>
    </source>
</evidence>
<evidence type="ECO:0000313" key="4">
    <source>
        <dbReference type="Proteomes" id="UP000316225"/>
    </source>
</evidence>
<reference evidence="3 4" key="1">
    <citation type="journal article" date="2015" name="Stand. Genomic Sci.">
        <title>Genomic Encyclopedia of Bacterial and Archaeal Type Strains, Phase III: the genomes of soil and plant-associated and newly described type strains.</title>
        <authorList>
            <person name="Whitman W.B."/>
            <person name="Woyke T."/>
            <person name="Klenk H.P."/>
            <person name="Zhou Y."/>
            <person name="Lilburn T.G."/>
            <person name="Beck B.J."/>
            <person name="De Vos P."/>
            <person name="Vandamme P."/>
            <person name="Eisen J.A."/>
            <person name="Garrity G."/>
            <person name="Hugenholtz P."/>
            <person name="Kyrpides N.C."/>
        </authorList>
    </citation>
    <scope>NUCLEOTIDE SEQUENCE [LARGE SCALE GENOMIC DNA]</scope>
    <source>
        <strain evidence="3 4">CGMCC 1.5364</strain>
    </source>
</reference>
<name>A0A562P151_9RHOB</name>
<dbReference type="AlphaFoldDB" id="A0A562P151"/>
<dbReference type="Proteomes" id="UP000316225">
    <property type="component" value="Unassembled WGS sequence"/>
</dbReference>
<sequence length="144" mass="16545">MDERIEISIEISAPIDRVWRALTDFREFGQWFRVELEGPFVPGQPLSGIMVYPGQEGVRWHAVIKRIKPYQFIFCWPHGDGTSEADDVMTHVEFSLQSQNGGTRATVVETGFEDLPDALRHKAFEQNFEGWTVQIQNLKDYAEG</sequence>
<evidence type="ECO:0000256" key="1">
    <source>
        <dbReference type="ARBA" id="ARBA00006817"/>
    </source>
</evidence>
<feature type="domain" description="Activator of Hsp90 ATPase homologue 1/2-like C-terminal" evidence="2">
    <location>
        <begin position="13"/>
        <end position="143"/>
    </location>
</feature>
<proteinExistence type="inferred from homology"/>
<gene>
    <name evidence="3" type="ORF">IQ24_00263</name>
</gene>
<accession>A0A562P151</accession>
<comment type="similarity">
    <text evidence="1">Belongs to the AHA1 family.</text>
</comment>
<dbReference type="SUPFAM" id="SSF55961">
    <property type="entry name" value="Bet v1-like"/>
    <property type="match status" value="1"/>
</dbReference>
<dbReference type="Gene3D" id="3.30.530.20">
    <property type="match status" value="1"/>
</dbReference>
<protein>
    <submittedName>
        <fullName evidence="3">Uncharacterized protein YndB with AHSA1/START domain</fullName>
    </submittedName>
</protein>
<dbReference type="CDD" id="cd08898">
    <property type="entry name" value="SRPBCC_CalC_Aha1-like_5"/>
    <property type="match status" value="1"/>
</dbReference>
<dbReference type="EMBL" id="VLKU01000001">
    <property type="protein sequence ID" value="TWI38129.1"/>
    <property type="molecule type" value="Genomic_DNA"/>
</dbReference>